<organism evidence="2">
    <name type="scientific">Heterosigma akashiwo</name>
    <name type="common">Chromophytic alga</name>
    <name type="synonym">Heterosigma carterae</name>
    <dbReference type="NCBI Taxonomy" id="2829"/>
    <lineage>
        <taxon>Eukaryota</taxon>
        <taxon>Sar</taxon>
        <taxon>Stramenopiles</taxon>
        <taxon>Ochrophyta</taxon>
        <taxon>Raphidophyceae</taxon>
        <taxon>Chattonellales</taxon>
        <taxon>Chattonellaceae</taxon>
        <taxon>Heterosigma</taxon>
    </lineage>
</organism>
<evidence type="ECO:0000259" key="1">
    <source>
        <dbReference type="Pfam" id="PF03372"/>
    </source>
</evidence>
<dbReference type="InterPro" id="IPR036691">
    <property type="entry name" value="Endo/exonu/phosph_ase_sf"/>
</dbReference>
<dbReference type="Pfam" id="PF03372">
    <property type="entry name" value="Exo_endo_phos"/>
    <property type="match status" value="1"/>
</dbReference>
<feature type="domain" description="Endonuclease/exonuclease/phosphatase" evidence="1">
    <location>
        <begin position="293"/>
        <end position="615"/>
    </location>
</feature>
<dbReference type="EMBL" id="HBIU01011286">
    <property type="protein sequence ID" value="CAE0626261.1"/>
    <property type="molecule type" value="Transcribed_RNA"/>
</dbReference>
<dbReference type="AlphaFoldDB" id="A0A6S9ETF7"/>
<protein>
    <recommendedName>
        <fullName evidence="1">Endonuclease/exonuclease/phosphatase domain-containing protein</fullName>
    </recommendedName>
</protein>
<evidence type="ECO:0000313" key="2">
    <source>
        <dbReference type="EMBL" id="CAE0626261.1"/>
    </source>
</evidence>
<dbReference type="InterPro" id="IPR050410">
    <property type="entry name" value="CCR4/nocturin_mRNA_transcr"/>
</dbReference>
<dbReference type="InterPro" id="IPR005135">
    <property type="entry name" value="Endo/exonuclease/phosphatase"/>
</dbReference>
<dbReference type="GO" id="GO:0000175">
    <property type="term" value="F:3'-5'-RNA exonuclease activity"/>
    <property type="evidence" value="ECO:0007669"/>
    <property type="project" value="TreeGrafter"/>
</dbReference>
<accession>A0A6S9ETF7</accession>
<dbReference type="PANTHER" id="PTHR12121">
    <property type="entry name" value="CARBON CATABOLITE REPRESSOR PROTEIN 4"/>
    <property type="match status" value="1"/>
</dbReference>
<proteinExistence type="predicted"/>
<sequence>MSHNDADDPNGLHPRVQLSLRLERPIEACELQPRAYLFIKGVGAALNNRGGNQVATSGGSDNYSSTQKAAMAAAGFSLNEPHYFNYKWLRGPERQVCANPTCPRARSFSPVDWSKRARSGHRLQCVCCMKLKLPRHTSIFCTPACMQQAWPSHKYRHIIPDSPAKLPATISQEDLVEEVEKNVELEEEGVEDNEPSARERDDVKNFGINAEEDEEWVEISDGPTALYTPTAADVGHCLRLECRAFKTATDELLCPPRVITTEPVLSAPPIPPKRALVAVKGAGGGGGLRFRVVTYNILAEIYATQQMYPHIDFWALNWTYRKHNLLRELLESSADVLCLQEVQADHYENFLARALQEAGYEGLYKAKTRDSMGSFGKVDGCALLWRRSKFRLAENYAIEFNDCARRAAASLGLGPEAAAAYLHRVCKDNIAQVAVLEVLQTPAQRGGAPRRPPGPQNTHLCIANTHLYSHPEFPDVKLWQTQALMQELEHFVLSRNLPLMVVGDFNSLPSSAVYEFMAKQCVQPGHPDLVSADQHRILPSPQDLTHAIQLASAYATVQGREPPYTNHSGRFTGVLDYIWFARPHLRPLAVSPVPDLAEVEAAGEGMPNCLYSSDHALLCCDVQLGGLNTAA</sequence>
<dbReference type="PANTHER" id="PTHR12121:SF34">
    <property type="entry name" value="PROTEIN ANGEL"/>
    <property type="match status" value="1"/>
</dbReference>
<gene>
    <name evidence="2" type="ORF">HAKA00212_LOCUS4936</name>
</gene>
<reference evidence="2" key="1">
    <citation type="submission" date="2021-01" db="EMBL/GenBank/DDBJ databases">
        <authorList>
            <person name="Corre E."/>
            <person name="Pelletier E."/>
            <person name="Niang G."/>
            <person name="Scheremetjew M."/>
            <person name="Finn R."/>
            <person name="Kale V."/>
            <person name="Holt S."/>
            <person name="Cochrane G."/>
            <person name="Meng A."/>
            <person name="Brown T."/>
            <person name="Cohen L."/>
        </authorList>
    </citation>
    <scope>NUCLEOTIDE SEQUENCE</scope>
    <source>
        <strain evidence="2">CCMP3107</strain>
    </source>
</reference>
<dbReference type="Gene3D" id="3.60.10.10">
    <property type="entry name" value="Endonuclease/exonuclease/phosphatase"/>
    <property type="match status" value="1"/>
</dbReference>
<name>A0A6S9ETF7_HETAK</name>
<dbReference type="SUPFAM" id="SSF56219">
    <property type="entry name" value="DNase I-like"/>
    <property type="match status" value="1"/>
</dbReference>